<dbReference type="OrthoDB" id="96314at2759"/>
<accession>A0A5N7DV82</accession>
<dbReference type="EMBL" id="ML736739">
    <property type="protein sequence ID" value="KAE8409418.1"/>
    <property type="molecule type" value="Genomic_DNA"/>
</dbReference>
<proteinExistence type="predicted"/>
<protein>
    <submittedName>
        <fullName evidence="1">Uncharacterized protein</fullName>
    </submittedName>
</protein>
<reference evidence="1 2" key="1">
    <citation type="submission" date="2019-04" db="EMBL/GenBank/DDBJ databases">
        <authorList>
            <consortium name="DOE Joint Genome Institute"/>
            <person name="Mondo S."/>
            <person name="Kjaerbolling I."/>
            <person name="Vesth T."/>
            <person name="Frisvad J.C."/>
            <person name="Nybo J.L."/>
            <person name="Theobald S."/>
            <person name="Kildgaard S."/>
            <person name="Isbrandt T."/>
            <person name="Kuo A."/>
            <person name="Sato A."/>
            <person name="Lyhne E.K."/>
            <person name="Kogle M.E."/>
            <person name="Wiebenga A."/>
            <person name="Kun R.S."/>
            <person name="Lubbers R.J."/>
            <person name="Makela M.R."/>
            <person name="Barry K."/>
            <person name="Chovatia M."/>
            <person name="Clum A."/>
            <person name="Daum C."/>
            <person name="Haridas S."/>
            <person name="He G."/>
            <person name="LaButti K."/>
            <person name="Lipzen A."/>
            <person name="Riley R."/>
            <person name="Salamov A."/>
            <person name="Simmons B.A."/>
            <person name="Magnuson J.K."/>
            <person name="Henrissat B."/>
            <person name="Mortensen U.H."/>
            <person name="Larsen T.O."/>
            <person name="Devries R.P."/>
            <person name="Grigoriev I.V."/>
            <person name="Machida M."/>
            <person name="Baker S.E."/>
            <person name="Andersen M.R."/>
            <person name="Cantor M.N."/>
            <person name="Hua S.X."/>
        </authorList>
    </citation>
    <scope>NUCLEOTIDE SEQUENCE [LARGE SCALE GENOMIC DNA]</scope>
    <source>
        <strain evidence="1 2">CBS 119388</strain>
    </source>
</reference>
<keyword evidence="2" id="KW-1185">Reference proteome</keyword>
<name>A0A5N7DV82_9EURO</name>
<gene>
    <name evidence="1" type="ORF">BDV37DRAFT_235759</name>
</gene>
<dbReference type="Proteomes" id="UP000325579">
    <property type="component" value="Unassembled WGS sequence"/>
</dbReference>
<evidence type="ECO:0000313" key="2">
    <source>
        <dbReference type="Proteomes" id="UP000325579"/>
    </source>
</evidence>
<organism evidence="1 2">
    <name type="scientific">Aspergillus pseudonomiae</name>
    <dbReference type="NCBI Taxonomy" id="1506151"/>
    <lineage>
        <taxon>Eukaryota</taxon>
        <taxon>Fungi</taxon>
        <taxon>Dikarya</taxon>
        <taxon>Ascomycota</taxon>
        <taxon>Pezizomycotina</taxon>
        <taxon>Eurotiomycetes</taxon>
        <taxon>Eurotiomycetidae</taxon>
        <taxon>Eurotiales</taxon>
        <taxon>Aspergillaceae</taxon>
        <taxon>Aspergillus</taxon>
        <taxon>Aspergillus subgen. Circumdati</taxon>
    </lineage>
</organism>
<dbReference type="AlphaFoldDB" id="A0A5N7DV82"/>
<evidence type="ECO:0000313" key="1">
    <source>
        <dbReference type="EMBL" id="KAE8409418.1"/>
    </source>
</evidence>
<dbReference type="RefSeq" id="XP_031946737.1">
    <property type="nucleotide sequence ID" value="XM_032080547.1"/>
</dbReference>
<sequence length="70" mass="7967">MRPASLSTDLVSFLYIHSVAHSGLSYTQAASLLYSYVQHCRTNLPEIPNKKHSPIDTDSSKRWECKQCRV</sequence>
<dbReference type="GeneID" id="43665238"/>